<proteinExistence type="predicted"/>
<dbReference type="Gene3D" id="1.25.40.10">
    <property type="entry name" value="Tetratricopeptide repeat domain"/>
    <property type="match status" value="2"/>
</dbReference>
<feature type="compositionally biased region" description="Low complexity" evidence="3">
    <location>
        <begin position="458"/>
        <end position="473"/>
    </location>
</feature>
<name>A0A812L4A1_9DINO</name>
<feature type="repeat" description="PPR" evidence="2">
    <location>
        <begin position="249"/>
        <end position="283"/>
    </location>
</feature>
<dbReference type="PANTHER" id="PTHR47447:SF17">
    <property type="entry name" value="OS12G0638900 PROTEIN"/>
    <property type="match status" value="1"/>
</dbReference>
<gene>
    <name evidence="4" type="ORF">SNEC2469_LOCUS4162</name>
</gene>
<dbReference type="InterPro" id="IPR011990">
    <property type="entry name" value="TPR-like_helical_dom_sf"/>
</dbReference>
<evidence type="ECO:0008006" key="6">
    <source>
        <dbReference type="Google" id="ProtNLM"/>
    </source>
</evidence>
<keyword evidence="1" id="KW-0677">Repeat</keyword>
<comment type="caution">
    <text evidence="4">The sequence shown here is derived from an EMBL/GenBank/DDBJ whole genome shotgun (WGS) entry which is preliminary data.</text>
</comment>
<reference evidence="4" key="1">
    <citation type="submission" date="2021-02" db="EMBL/GenBank/DDBJ databases">
        <authorList>
            <person name="Dougan E. K."/>
            <person name="Rhodes N."/>
            <person name="Thang M."/>
            <person name="Chan C."/>
        </authorList>
    </citation>
    <scope>NUCLEOTIDE SEQUENCE</scope>
</reference>
<accession>A0A812L4A1</accession>
<evidence type="ECO:0000256" key="1">
    <source>
        <dbReference type="ARBA" id="ARBA00022737"/>
    </source>
</evidence>
<dbReference type="NCBIfam" id="TIGR00756">
    <property type="entry name" value="PPR"/>
    <property type="match status" value="2"/>
</dbReference>
<dbReference type="Pfam" id="PF01535">
    <property type="entry name" value="PPR"/>
    <property type="match status" value="1"/>
</dbReference>
<feature type="compositionally biased region" description="Acidic residues" evidence="3">
    <location>
        <begin position="713"/>
        <end position="722"/>
    </location>
</feature>
<organism evidence="4 5">
    <name type="scientific">Symbiodinium necroappetens</name>
    <dbReference type="NCBI Taxonomy" id="1628268"/>
    <lineage>
        <taxon>Eukaryota</taxon>
        <taxon>Sar</taxon>
        <taxon>Alveolata</taxon>
        <taxon>Dinophyceae</taxon>
        <taxon>Suessiales</taxon>
        <taxon>Symbiodiniaceae</taxon>
        <taxon>Symbiodinium</taxon>
    </lineage>
</organism>
<evidence type="ECO:0000313" key="5">
    <source>
        <dbReference type="Proteomes" id="UP000601435"/>
    </source>
</evidence>
<feature type="region of interest" description="Disordered" evidence="3">
    <location>
        <begin position="446"/>
        <end position="533"/>
    </location>
</feature>
<dbReference type="Proteomes" id="UP000601435">
    <property type="component" value="Unassembled WGS sequence"/>
</dbReference>
<dbReference type="AlphaFoldDB" id="A0A812L4A1"/>
<feature type="repeat" description="PPR" evidence="2">
    <location>
        <begin position="179"/>
        <end position="209"/>
    </location>
</feature>
<dbReference type="InterPro" id="IPR002885">
    <property type="entry name" value="PPR_rpt"/>
</dbReference>
<feature type="region of interest" description="Disordered" evidence="3">
    <location>
        <begin position="624"/>
        <end position="724"/>
    </location>
</feature>
<dbReference type="EMBL" id="CAJNJA010008631">
    <property type="protein sequence ID" value="CAE7238699.1"/>
    <property type="molecule type" value="Genomic_DNA"/>
</dbReference>
<feature type="non-terminal residue" evidence="4">
    <location>
        <position position="1"/>
    </location>
</feature>
<evidence type="ECO:0000256" key="3">
    <source>
        <dbReference type="SAM" id="MobiDB-lite"/>
    </source>
</evidence>
<feature type="repeat" description="PPR" evidence="2">
    <location>
        <begin position="284"/>
        <end position="318"/>
    </location>
</feature>
<dbReference type="OrthoDB" id="433562at2759"/>
<feature type="compositionally biased region" description="Low complexity" evidence="3">
    <location>
        <begin position="497"/>
        <end position="506"/>
    </location>
</feature>
<keyword evidence="5" id="KW-1185">Reference proteome</keyword>
<evidence type="ECO:0000313" key="4">
    <source>
        <dbReference type="EMBL" id="CAE7238699.1"/>
    </source>
</evidence>
<sequence length="768" mass="83061">IFRIYFEVADGSTRVTRQKFFSALRDALPQKEKDQCQELAAYFPASGPMTPVNYEWLLVDDPHVLSPVVYALRLQHLEEGLGLSDRMERQVKSCARDGPVTYEKIEAVCKDDPQLSILQPEETVYPFRHGTEDFECWSSLVVAGSPAQGFSRVVAQSKPDRVMMPPFQQRHEAAVLHLDLSTWNSVLVACAREGQWQAALALLQRLRAETGGCNGHSQSAVLSACDRGGRWEVALDLLSQFQAERLEVGLVVYNAAIAGCKRAGQWQLALSALRAMQSFSLIPDVVTWSSIIGACEKGGHWGWSLFLFDAMMHQELEPNTITKTSTISACALGIQWARALELIESNLISCNAAAGACGKASQWRGALGVFRCQERSFERDAASYSIACGALGEASQWFECFGMLRCCSSAMRLNALLGLGGLAGRKSEKPPEAKRHKRLDVLESLGIDQNARGHPATSSSSSKKAVQSLSGSSSDKEELRKWLAGGDVGSSAERDAAAPLPAAAENAADEAEADAGVDSATPSAGAEPVNSPRPVINWRDAFSKAQDRWDVVEGGARCYYHHSDKGLFFEWDQQTGVLFQYFFGTDEARSVPVGDDDLPERGAIWSSECPDTHAEVWEVLPLPPTDPRAKADLDMPSTASASEMPPPHTKKRKKTLPPVPVMSAVSGGPAVPADDDDDDDLRLPEEAEHTGPVLGCEGPPAPAPTASSIRAEEEVDEEEEEAPVGSFVLDEDEEAADLASEDCALPAAPVDKAEPSAADLDLDMFAGM</sequence>
<protein>
    <recommendedName>
        <fullName evidence="6">Pentatricopeptide repeat-containing protein, chloroplastic</fullName>
    </recommendedName>
</protein>
<dbReference type="PANTHER" id="PTHR47447">
    <property type="entry name" value="OS03G0856100 PROTEIN"/>
    <property type="match status" value="1"/>
</dbReference>
<evidence type="ECO:0000256" key="2">
    <source>
        <dbReference type="PROSITE-ProRule" id="PRU00708"/>
    </source>
</evidence>
<dbReference type="Pfam" id="PF13812">
    <property type="entry name" value="PPR_3"/>
    <property type="match status" value="1"/>
</dbReference>
<dbReference type="PROSITE" id="PS51375">
    <property type="entry name" value="PPR"/>
    <property type="match status" value="3"/>
</dbReference>